<protein>
    <recommendedName>
        <fullName evidence="2">Reverse transcriptase domain-containing protein</fullName>
    </recommendedName>
</protein>
<evidence type="ECO:0000313" key="3">
    <source>
        <dbReference type="EMBL" id="KAK3510338.1"/>
    </source>
</evidence>
<evidence type="ECO:0000259" key="2">
    <source>
        <dbReference type="PROSITE" id="PS50878"/>
    </source>
</evidence>
<dbReference type="InterPro" id="IPR043502">
    <property type="entry name" value="DNA/RNA_pol_sf"/>
</dbReference>
<dbReference type="PANTHER" id="PTHR33332">
    <property type="entry name" value="REVERSE TRANSCRIPTASE DOMAIN-CONTAINING PROTEIN"/>
    <property type="match status" value="1"/>
</dbReference>
<feature type="transmembrane region" description="Helical" evidence="1">
    <location>
        <begin position="284"/>
        <end position="303"/>
    </location>
</feature>
<gene>
    <name evidence="3" type="ORF">QTP70_002816</name>
</gene>
<keyword evidence="1" id="KW-0472">Membrane</keyword>
<keyword evidence="4" id="KW-1185">Reference proteome</keyword>
<dbReference type="EMBL" id="JAUCMX010000025">
    <property type="protein sequence ID" value="KAK3510338.1"/>
    <property type="molecule type" value="Genomic_DNA"/>
</dbReference>
<dbReference type="Pfam" id="PF09004">
    <property type="entry name" value="ALKBH8_N"/>
    <property type="match status" value="2"/>
</dbReference>
<name>A0AAE0PZT0_9TELE</name>
<reference evidence="3" key="1">
    <citation type="submission" date="2023-06" db="EMBL/GenBank/DDBJ databases">
        <title>Male Hemibagrus guttatus genome.</title>
        <authorList>
            <person name="Bian C."/>
        </authorList>
    </citation>
    <scope>NUCLEOTIDE SEQUENCE</scope>
    <source>
        <strain evidence="3">Male_cb2023</strain>
        <tissue evidence="3">Muscle</tissue>
    </source>
</reference>
<dbReference type="PROSITE" id="PS50878">
    <property type="entry name" value="RT_POL"/>
    <property type="match status" value="1"/>
</dbReference>
<dbReference type="AlphaFoldDB" id="A0AAE0PZT0"/>
<dbReference type="SUPFAM" id="SSF56672">
    <property type="entry name" value="DNA/RNA polymerases"/>
    <property type="match status" value="1"/>
</dbReference>
<evidence type="ECO:0000313" key="4">
    <source>
        <dbReference type="Proteomes" id="UP001274896"/>
    </source>
</evidence>
<proteinExistence type="predicted"/>
<dbReference type="GO" id="GO:0008168">
    <property type="term" value="F:methyltransferase activity"/>
    <property type="evidence" value="ECO:0007669"/>
    <property type="project" value="InterPro"/>
</dbReference>
<dbReference type="Proteomes" id="UP001274896">
    <property type="component" value="Unassembled WGS sequence"/>
</dbReference>
<organism evidence="3 4">
    <name type="scientific">Hemibagrus guttatus</name>
    <dbReference type="NCBI Taxonomy" id="175788"/>
    <lineage>
        <taxon>Eukaryota</taxon>
        <taxon>Metazoa</taxon>
        <taxon>Chordata</taxon>
        <taxon>Craniata</taxon>
        <taxon>Vertebrata</taxon>
        <taxon>Euteleostomi</taxon>
        <taxon>Actinopterygii</taxon>
        <taxon>Neopterygii</taxon>
        <taxon>Teleostei</taxon>
        <taxon>Ostariophysi</taxon>
        <taxon>Siluriformes</taxon>
        <taxon>Bagridae</taxon>
        <taxon>Hemibagrus</taxon>
    </lineage>
</organism>
<dbReference type="GO" id="GO:0016706">
    <property type="term" value="F:2-oxoglutarate-dependent dioxygenase activity"/>
    <property type="evidence" value="ECO:0007669"/>
    <property type="project" value="InterPro"/>
</dbReference>
<keyword evidence="1" id="KW-0812">Transmembrane</keyword>
<keyword evidence="1" id="KW-1133">Transmembrane helix</keyword>
<accession>A0AAE0PZT0</accession>
<evidence type="ECO:0000256" key="1">
    <source>
        <dbReference type="SAM" id="Phobius"/>
    </source>
</evidence>
<sequence length="470" mass="53267">MDDARTTSTGPPQGCVLSALLFSLYINDCTSTDTFVKLLRFADDTTVIGLLQDGDESAYRQEVEQLAARCSLNNLELNTLKTVEMIVDFRRNTPALPQLTNMNSTVPTVESFRFLGTTISQDLNFLSNRPQAVSIGSVTSDTIITNTGAPQGCVLSPFLYTLYTNDCISLSPFTTYYKYSDDTAILALLNDHTTIAAYHDTISHFTHWCTDNFLHLNVEKTKELVFNAPSLSQISIHGNMIEQVEKFKYLGLTLDNKLTFDHHITDIYKRSQQRLHVLQKLSSLYIAPYLLLLLYTSIIQPILLYCSTSFYTMLPLQAYTQTVIYKSSVLDHINTCFLTTSLLYFLRRLRKAHLPPSIQTMFYRGTIESVLSSCLTAWFGNCTVSDRKTLQRIVRTAEKIIGVFLPSLRDIYTTRCIHKANSIVDKPTHPSHTLFTLLPSGKRYRSIRALTTRLCNSFFPQAIRLLNTQN</sequence>
<comment type="caution">
    <text evidence="3">The sequence shown here is derived from an EMBL/GenBank/DDBJ whole genome shotgun (WGS) entry which is preliminary data.</text>
</comment>
<dbReference type="InterPro" id="IPR000477">
    <property type="entry name" value="RT_dom"/>
</dbReference>
<dbReference type="InterPro" id="IPR015095">
    <property type="entry name" value="AlkB_hom8_N"/>
</dbReference>
<dbReference type="Pfam" id="PF00078">
    <property type="entry name" value="RVT_1"/>
    <property type="match status" value="2"/>
</dbReference>
<feature type="domain" description="Reverse transcriptase" evidence="2">
    <location>
        <begin position="1"/>
        <end position="119"/>
    </location>
</feature>